<proteinExistence type="predicted"/>
<dbReference type="RefSeq" id="WP_182842613.1">
    <property type="nucleotide sequence ID" value="NZ_BAAALP010000037.1"/>
</dbReference>
<sequence length="55" mass="5904">MAVQNDVDGRRPSRLRRRAAMALVVATGVAVSAVIPQPPENPVTRITHSAIEATR</sequence>
<name>A0A7W3QK51_ACTNM</name>
<comment type="caution">
    <text evidence="2">The sequence shown here is derived from an EMBL/GenBank/DDBJ whole genome shotgun (WGS) entry which is preliminary data.</text>
</comment>
<dbReference type="Proteomes" id="UP000572680">
    <property type="component" value="Unassembled WGS sequence"/>
</dbReference>
<keyword evidence="1" id="KW-1133">Transmembrane helix</keyword>
<organism evidence="2 3">
    <name type="scientific">Actinomadura namibiensis</name>
    <dbReference type="NCBI Taxonomy" id="182080"/>
    <lineage>
        <taxon>Bacteria</taxon>
        <taxon>Bacillati</taxon>
        <taxon>Actinomycetota</taxon>
        <taxon>Actinomycetes</taxon>
        <taxon>Streptosporangiales</taxon>
        <taxon>Thermomonosporaceae</taxon>
        <taxon>Actinomadura</taxon>
    </lineage>
</organism>
<reference evidence="2 3" key="1">
    <citation type="submission" date="2020-08" db="EMBL/GenBank/DDBJ databases">
        <title>Genomic Encyclopedia of Type Strains, Phase IV (KMG-IV): sequencing the most valuable type-strain genomes for metagenomic binning, comparative biology and taxonomic classification.</title>
        <authorList>
            <person name="Goeker M."/>
        </authorList>
    </citation>
    <scope>NUCLEOTIDE SEQUENCE [LARGE SCALE GENOMIC DNA]</scope>
    <source>
        <strain evidence="2 3">DSM 44197</strain>
    </source>
</reference>
<evidence type="ECO:0000313" key="2">
    <source>
        <dbReference type="EMBL" id="MBA8950144.1"/>
    </source>
</evidence>
<keyword evidence="1" id="KW-0472">Membrane</keyword>
<evidence type="ECO:0000313" key="3">
    <source>
        <dbReference type="Proteomes" id="UP000572680"/>
    </source>
</evidence>
<accession>A0A7W3QK51</accession>
<gene>
    <name evidence="2" type="ORF">HNR61_001757</name>
</gene>
<keyword evidence="3" id="KW-1185">Reference proteome</keyword>
<protein>
    <submittedName>
        <fullName evidence="2">Uncharacterized protein</fullName>
    </submittedName>
</protein>
<dbReference type="AlphaFoldDB" id="A0A7W3QK51"/>
<dbReference type="EMBL" id="JACJIA010000002">
    <property type="protein sequence ID" value="MBA8950144.1"/>
    <property type="molecule type" value="Genomic_DNA"/>
</dbReference>
<feature type="transmembrane region" description="Helical" evidence="1">
    <location>
        <begin position="19"/>
        <end position="35"/>
    </location>
</feature>
<keyword evidence="1" id="KW-0812">Transmembrane</keyword>
<evidence type="ECO:0000256" key="1">
    <source>
        <dbReference type="SAM" id="Phobius"/>
    </source>
</evidence>